<gene>
    <name evidence="2" type="ORF">GJ700_02920</name>
</gene>
<evidence type="ECO:0000259" key="1">
    <source>
        <dbReference type="SMART" id="SM00953"/>
    </source>
</evidence>
<comment type="caution">
    <text evidence="2">The sequence shown here is derived from an EMBL/GenBank/DDBJ whole genome shotgun (WGS) entry which is preliminary data.</text>
</comment>
<reference evidence="2 3" key="1">
    <citation type="submission" date="2019-11" db="EMBL/GenBank/DDBJ databases">
        <title>Novel species isolated from a subtropical stream in China.</title>
        <authorList>
            <person name="Lu H."/>
        </authorList>
    </citation>
    <scope>NUCLEOTIDE SEQUENCE [LARGE SCALE GENOMIC DNA]</scope>
    <source>
        <strain evidence="2 3">FT92W</strain>
    </source>
</reference>
<dbReference type="AlphaFoldDB" id="A0A7X2IIX0"/>
<dbReference type="InterPro" id="IPR014914">
    <property type="entry name" value="RES_dom"/>
</dbReference>
<dbReference type="EMBL" id="WKJJ01000002">
    <property type="protein sequence ID" value="MRV70670.1"/>
    <property type="molecule type" value="Genomic_DNA"/>
</dbReference>
<evidence type="ECO:0000313" key="3">
    <source>
        <dbReference type="Proteomes" id="UP000446768"/>
    </source>
</evidence>
<dbReference type="Proteomes" id="UP000446768">
    <property type="component" value="Unassembled WGS sequence"/>
</dbReference>
<evidence type="ECO:0000313" key="2">
    <source>
        <dbReference type="EMBL" id="MRV70670.1"/>
    </source>
</evidence>
<proteinExistence type="predicted"/>
<dbReference type="SMART" id="SM00953">
    <property type="entry name" value="RES"/>
    <property type="match status" value="1"/>
</dbReference>
<organism evidence="2 3">
    <name type="scientific">Pseudoduganella rivuli</name>
    <dbReference type="NCBI Taxonomy" id="2666085"/>
    <lineage>
        <taxon>Bacteria</taxon>
        <taxon>Pseudomonadati</taxon>
        <taxon>Pseudomonadota</taxon>
        <taxon>Betaproteobacteria</taxon>
        <taxon>Burkholderiales</taxon>
        <taxon>Oxalobacteraceae</taxon>
        <taxon>Telluria group</taxon>
        <taxon>Pseudoduganella</taxon>
    </lineage>
</organism>
<dbReference type="Pfam" id="PF08808">
    <property type="entry name" value="RES"/>
    <property type="match status" value="1"/>
</dbReference>
<feature type="domain" description="RES" evidence="1">
    <location>
        <begin position="19"/>
        <end position="145"/>
    </location>
</feature>
<sequence length="156" mass="16858">MTVALWRIAATTPTYEAHDLSGTGAKNTGGRWNPVGMAVTYTSENIALAVHETIVHLRSGGLPLNRYLVRIDVPDNVWDARQVLAPPPVGWDAHPAGMTSVQAGGAWLKGRASALLVVPSVIVPEESNILINPLHADAATITATALRKWHYDTRYF</sequence>
<name>A0A7X2IIX0_9BURK</name>
<keyword evidence="3" id="KW-1185">Reference proteome</keyword>
<accession>A0A7X2IIX0</accession>
<protein>
    <submittedName>
        <fullName evidence="2">RES domain-containing protein</fullName>
    </submittedName>
</protein>
<dbReference type="RefSeq" id="WP_154371168.1">
    <property type="nucleotide sequence ID" value="NZ_WKJJ01000002.1"/>
</dbReference>